<proteinExistence type="predicted"/>
<keyword evidence="10" id="KW-0460">Magnesium</keyword>
<keyword evidence="17" id="KW-1185">Reference proteome</keyword>
<keyword evidence="7" id="KW-0547">Nucleotide-binding</keyword>
<keyword evidence="9" id="KW-0067">ATP-binding</keyword>
<dbReference type="GO" id="GO:0035556">
    <property type="term" value="P:intracellular signal transduction"/>
    <property type="evidence" value="ECO:0007669"/>
    <property type="project" value="TreeGrafter"/>
</dbReference>
<dbReference type="InterPro" id="IPR011009">
    <property type="entry name" value="Kinase-like_dom_sf"/>
</dbReference>
<organism evidence="16 17">
    <name type="scientific">Fasciolopsis buskii</name>
    <dbReference type="NCBI Taxonomy" id="27845"/>
    <lineage>
        <taxon>Eukaryota</taxon>
        <taxon>Metazoa</taxon>
        <taxon>Spiralia</taxon>
        <taxon>Lophotrochozoa</taxon>
        <taxon>Platyhelminthes</taxon>
        <taxon>Trematoda</taxon>
        <taxon>Digenea</taxon>
        <taxon>Plagiorchiida</taxon>
        <taxon>Echinostomata</taxon>
        <taxon>Echinostomatoidea</taxon>
        <taxon>Fasciolidae</taxon>
        <taxon>Fasciolopsis</taxon>
    </lineage>
</organism>
<feature type="region of interest" description="Disordered" evidence="14">
    <location>
        <begin position="388"/>
        <end position="441"/>
    </location>
</feature>
<evidence type="ECO:0000256" key="2">
    <source>
        <dbReference type="ARBA" id="ARBA00001946"/>
    </source>
</evidence>
<dbReference type="GO" id="GO:0005524">
    <property type="term" value="F:ATP binding"/>
    <property type="evidence" value="ECO:0007669"/>
    <property type="project" value="UniProtKB-KW"/>
</dbReference>
<feature type="domain" description="Protein kinase" evidence="15">
    <location>
        <begin position="1"/>
        <end position="109"/>
    </location>
</feature>
<comment type="cofactor">
    <cofactor evidence="1">
        <name>Mn(2+)</name>
        <dbReference type="ChEBI" id="CHEBI:29035"/>
    </cofactor>
</comment>
<gene>
    <name evidence="16" type="ORF">FBUS_05455</name>
</gene>
<comment type="caution">
    <text evidence="16">The sequence shown here is derived from an EMBL/GenBank/DDBJ whole genome shotgun (WGS) entry which is preliminary data.</text>
</comment>
<dbReference type="Proteomes" id="UP000728185">
    <property type="component" value="Unassembled WGS sequence"/>
</dbReference>
<evidence type="ECO:0000256" key="10">
    <source>
        <dbReference type="ARBA" id="ARBA00022842"/>
    </source>
</evidence>
<keyword evidence="5" id="KW-0808">Transferase</keyword>
<dbReference type="GO" id="GO:0046872">
    <property type="term" value="F:metal ion binding"/>
    <property type="evidence" value="ECO:0007669"/>
    <property type="project" value="UniProtKB-KW"/>
</dbReference>
<evidence type="ECO:0000256" key="5">
    <source>
        <dbReference type="ARBA" id="ARBA00022679"/>
    </source>
</evidence>
<evidence type="ECO:0000256" key="9">
    <source>
        <dbReference type="ARBA" id="ARBA00022840"/>
    </source>
</evidence>
<dbReference type="PANTHER" id="PTHR24346">
    <property type="entry name" value="MAP/MICROTUBULE AFFINITY-REGULATING KINASE"/>
    <property type="match status" value="1"/>
</dbReference>
<dbReference type="GO" id="GO:0005737">
    <property type="term" value="C:cytoplasm"/>
    <property type="evidence" value="ECO:0007669"/>
    <property type="project" value="TreeGrafter"/>
</dbReference>
<dbReference type="PROSITE" id="PS50011">
    <property type="entry name" value="PROTEIN_KINASE_DOM"/>
    <property type="match status" value="1"/>
</dbReference>
<evidence type="ECO:0000313" key="16">
    <source>
        <dbReference type="EMBL" id="KAA0193603.1"/>
    </source>
</evidence>
<keyword evidence="6" id="KW-0479">Metal-binding</keyword>
<sequence>MSFSQVSSGQTTPAVQPPEVAKGVQSVFIGTKLDVYSAGVTLYFMLIGRVPFSCGNVLRIFEAIAQGEYTIPGHVSSNAARLIRRMMTKDPNFYDALGERREEDEEEVLMEMEKKNRKLNLTTSVLPYTTDSQLIDAHLASLELSPGQSGDAVSSGAFQSPYVNELKTRHCSGGAEYLRPFNDLQPLSSQTNGGFRQRGVTISLPARADRDRISSDSRYPRSGSSGPISEPPACPADLPVSSVACFTPQPILAICPGGTVGAISCTNRPPSVTIDRSPPSGLGSNPSFQLGSKLIQLSVESFSQGKHSGDLSPCASGAYLTPDEQFESSARSAAGTISHSGTWITCDRMGGSVSSTGRRTMSSRFTRWFSRSLSSIQRRLYRLRDRARKRNDDDDTEEDLNSRAHDSLEVSNSQTPEHRSMHDSVMSEAAGERQSPKTEKHRKWLLFRRKLMRSNEDGFICK</sequence>
<dbReference type="EMBL" id="LUCM01004918">
    <property type="protein sequence ID" value="KAA0193603.1"/>
    <property type="molecule type" value="Genomic_DNA"/>
</dbReference>
<evidence type="ECO:0000256" key="8">
    <source>
        <dbReference type="ARBA" id="ARBA00022777"/>
    </source>
</evidence>
<keyword evidence="11" id="KW-0464">Manganese</keyword>
<dbReference type="PANTHER" id="PTHR24346:SF94">
    <property type="entry name" value="NON-SPECIFIC SERINE_THREONINE PROTEIN KINASE"/>
    <property type="match status" value="1"/>
</dbReference>
<evidence type="ECO:0000313" key="17">
    <source>
        <dbReference type="Proteomes" id="UP000728185"/>
    </source>
</evidence>
<evidence type="ECO:0000256" key="12">
    <source>
        <dbReference type="ARBA" id="ARBA00047899"/>
    </source>
</evidence>
<comment type="catalytic activity">
    <reaction evidence="13">
        <text>L-seryl-[protein] + ATP = O-phospho-L-seryl-[protein] + ADP + H(+)</text>
        <dbReference type="Rhea" id="RHEA:17989"/>
        <dbReference type="Rhea" id="RHEA-COMP:9863"/>
        <dbReference type="Rhea" id="RHEA-COMP:11604"/>
        <dbReference type="ChEBI" id="CHEBI:15378"/>
        <dbReference type="ChEBI" id="CHEBI:29999"/>
        <dbReference type="ChEBI" id="CHEBI:30616"/>
        <dbReference type="ChEBI" id="CHEBI:83421"/>
        <dbReference type="ChEBI" id="CHEBI:456216"/>
        <dbReference type="EC" id="2.7.11.1"/>
    </reaction>
</comment>
<evidence type="ECO:0000256" key="14">
    <source>
        <dbReference type="SAM" id="MobiDB-lite"/>
    </source>
</evidence>
<dbReference type="AlphaFoldDB" id="A0A8E0VM58"/>
<evidence type="ECO:0000256" key="6">
    <source>
        <dbReference type="ARBA" id="ARBA00022723"/>
    </source>
</evidence>
<name>A0A8E0VM58_9TREM</name>
<keyword evidence="8 16" id="KW-0418">Kinase</keyword>
<evidence type="ECO:0000256" key="1">
    <source>
        <dbReference type="ARBA" id="ARBA00001936"/>
    </source>
</evidence>
<feature type="compositionally biased region" description="Basic and acidic residues" evidence="14">
    <location>
        <begin position="207"/>
        <end position="219"/>
    </location>
</feature>
<comment type="cofactor">
    <cofactor evidence="2">
        <name>Mg(2+)</name>
        <dbReference type="ChEBI" id="CHEBI:18420"/>
    </cofactor>
</comment>
<accession>A0A8E0VM58</accession>
<comment type="catalytic activity">
    <reaction evidence="12">
        <text>L-threonyl-[protein] + ATP = O-phospho-L-threonyl-[protein] + ADP + H(+)</text>
        <dbReference type="Rhea" id="RHEA:46608"/>
        <dbReference type="Rhea" id="RHEA-COMP:11060"/>
        <dbReference type="Rhea" id="RHEA-COMP:11605"/>
        <dbReference type="ChEBI" id="CHEBI:15378"/>
        <dbReference type="ChEBI" id="CHEBI:30013"/>
        <dbReference type="ChEBI" id="CHEBI:30616"/>
        <dbReference type="ChEBI" id="CHEBI:61977"/>
        <dbReference type="ChEBI" id="CHEBI:456216"/>
        <dbReference type="EC" id="2.7.11.1"/>
    </reaction>
</comment>
<dbReference type="EC" id="2.7.11.1" evidence="3"/>
<dbReference type="GO" id="GO:0004674">
    <property type="term" value="F:protein serine/threonine kinase activity"/>
    <property type="evidence" value="ECO:0007669"/>
    <property type="project" value="UniProtKB-KW"/>
</dbReference>
<reference evidence="16" key="1">
    <citation type="submission" date="2019-05" db="EMBL/GenBank/DDBJ databases">
        <title>Annotation for the trematode Fasciolopsis buski.</title>
        <authorList>
            <person name="Choi Y.-J."/>
        </authorList>
    </citation>
    <scope>NUCLEOTIDE SEQUENCE</scope>
    <source>
        <strain evidence="16">HT</strain>
        <tissue evidence="16">Whole worm</tissue>
    </source>
</reference>
<dbReference type="Gene3D" id="1.10.510.10">
    <property type="entry name" value="Transferase(Phosphotransferase) domain 1"/>
    <property type="match status" value="1"/>
</dbReference>
<dbReference type="SUPFAM" id="SSF56112">
    <property type="entry name" value="Protein kinase-like (PK-like)"/>
    <property type="match status" value="1"/>
</dbReference>
<evidence type="ECO:0000256" key="4">
    <source>
        <dbReference type="ARBA" id="ARBA00022527"/>
    </source>
</evidence>
<evidence type="ECO:0000259" key="15">
    <source>
        <dbReference type="PROSITE" id="PS50011"/>
    </source>
</evidence>
<evidence type="ECO:0000256" key="13">
    <source>
        <dbReference type="ARBA" id="ARBA00048679"/>
    </source>
</evidence>
<evidence type="ECO:0000256" key="7">
    <source>
        <dbReference type="ARBA" id="ARBA00022741"/>
    </source>
</evidence>
<dbReference type="OrthoDB" id="68483at2759"/>
<feature type="region of interest" description="Disordered" evidence="14">
    <location>
        <begin position="188"/>
        <end position="233"/>
    </location>
</feature>
<keyword evidence="4" id="KW-0723">Serine/threonine-protein kinase</keyword>
<evidence type="ECO:0000256" key="11">
    <source>
        <dbReference type="ARBA" id="ARBA00023211"/>
    </source>
</evidence>
<evidence type="ECO:0000256" key="3">
    <source>
        <dbReference type="ARBA" id="ARBA00012513"/>
    </source>
</evidence>
<protein>
    <recommendedName>
        <fullName evidence="3">non-specific serine/threonine protein kinase</fullName>
        <ecNumber evidence="3">2.7.11.1</ecNumber>
    </recommendedName>
</protein>
<dbReference type="InterPro" id="IPR000719">
    <property type="entry name" value="Prot_kinase_dom"/>
</dbReference>